<feature type="region of interest" description="Disordered" evidence="1">
    <location>
        <begin position="1"/>
        <end position="84"/>
    </location>
</feature>
<evidence type="ECO:0000313" key="3">
    <source>
        <dbReference type="Proteomes" id="UP000780801"/>
    </source>
</evidence>
<feature type="compositionally biased region" description="Low complexity" evidence="1">
    <location>
        <begin position="115"/>
        <end position="126"/>
    </location>
</feature>
<feature type="region of interest" description="Disordered" evidence="1">
    <location>
        <begin position="97"/>
        <end position="126"/>
    </location>
</feature>
<sequence length="126" mass="13397">MADTGHTRGRGPRRGNSRSTDPAPTDRRKADQSPQDEENTALIQSLPIRNSDQEQIPGLTKASESRGSLPQQPQQQLPPETAANKLGRRLALTDSLLDSSKCGDGSGGRCASCPGSRTGSRSNSRT</sequence>
<keyword evidence="3" id="KW-1185">Reference proteome</keyword>
<evidence type="ECO:0000256" key="1">
    <source>
        <dbReference type="SAM" id="MobiDB-lite"/>
    </source>
</evidence>
<dbReference type="AlphaFoldDB" id="A0A9P6FS66"/>
<feature type="compositionally biased region" description="Polar residues" evidence="1">
    <location>
        <begin position="41"/>
        <end position="54"/>
    </location>
</feature>
<evidence type="ECO:0000313" key="2">
    <source>
        <dbReference type="EMBL" id="KAF9580484.1"/>
    </source>
</evidence>
<dbReference type="EMBL" id="JAABOA010002035">
    <property type="protein sequence ID" value="KAF9580484.1"/>
    <property type="molecule type" value="Genomic_DNA"/>
</dbReference>
<reference evidence="2" key="1">
    <citation type="journal article" date="2020" name="Fungal Divers.">
        <title>Resolving the Mortierellaceae phylogeny through synthesis of multi-gene phylogenetics and phylogenomics.</title>
        <authorList>
            <person name="Vandepol N."/>
            <person name="Liber J."/>
            <person name="Desiro A."/>
            <person name="Na H."/>
            <person name="Kennedy M."/>
            <person name="Barry K."/>
            <person name="Grigoriev I.V."/>
            <person name="Miller A.N."/>
            <person name="O'Donnell K."/>
            <person name="Stajich J.E."/>
            <person name="Bonito G."/>
        </authorList>
    </citation>
    <scope>NUCLEOTIDE SEQUENCE</scope>
    <source>
        <strain evidence="2">KOD1015</strain>
    </source>
</reference>
<proteinExistence type="predicted"/>
<feature type="compositionally biased region" description="Basic residues" evidence="1">
    <location>
        <begin position="7"/>
        <end position="16"/>
    </location>
</feature>
<dbReference type="Proteomes" id="UP000780801">
    <property type="component" value="Unassembled WGS sequence"/>
</dbReference>
<organism evidence="2 3">
    <name type="scientific">Lunasporangiospora selenospora</name>
    <dbReference type="NCBI Taxonomy" id="979761"/>
    <lineage>
        <taxon>Eukaryota</taxon>
        <taxon>Fungi</taxon>
        <taxon>Fungi incertae sedis</taxon>
        <taxon>Mucoromycota</taxon>
        <taxon>Mortierellomycotina</taxon>
        <taxon>Mortierellomycetes</taxon>
        <taxon>Mortierellales</taxon>
        <taxon>Mortierellaceae</taxon>
        <taxon>Lunasporangiospora</taxon>
    </lineage>
</organism>
<gene>
    <name evidence="2" type="ORF">BGW38_002859</name>
</gene>
<name>A0A9P6FS66_9FUNG</name>
<comment type="caution">
    <text evidence="2">The sequence shown here is derived from an EMBL/GenBank/DDBJ whole genome shotgun (WGS) entry which is preliminary data.</text>
</comment>
<accession>A0A9P6FS66</accession>
<protein>
    <submittedName>
        <fullName evidence="2">Uncharacterized protein</fullName>
    </submittedName>
</protein>
<feature type="compositionally biased region" description="Low complexity" evidence="1">
    <location>
        <begin position="69"/>
        <end position="79"/>
    </location>
</feature>
<feature type="non-terminal residue" evidence="2">
    <location>
        <position position="126"/>
    </location>
</feature>